<evidence type="ECO:0000256" key="5">
    <source>
        <dbReference type="ARBA" id="ARBA00022692"/>
    </source>
</evidence>
<dbReference type="PROSITE" id="PS50928">
    <property type="entry name" value="ABC_TM1"/>
    <property type="match status" value="1"/>
</dbReference>
<evidence type="ECO:0000256" key="7">
    <source>
        <dbReference type="ARBA" id="ARBA00022989"/>
    </source>
</evidence>
<protein>
    <submittedName>
        <fullName evidence="11">Amino acid ABC transporter permease</fullName>
    </submittedName>
</protein>
<dbReference type="NCBIfam" id="TIGR01726">
    <property type="entry name" value="HEQRo_perm_3TM"/>
    <property type="match status" value="1"/>
</dbReference>
<dbReference type="InterPro" id="IPR043429">
    <property type="entry name" value="ArtM/GltK/GlnP/TcyL/YhdX-like"/>
</dbReference>
<dbReference type="PANTHER" id="PTHR30614">
    <property type="entry name" value="MEMBRANE COMPONENT OF AMINO ACID ABC TRANSPORTER"/>
    <property type="match status" value="1"/>
</dbReference>
<dbReference type="PANTHER" id="PTHR30614:SF0">
    <property type="entry name" value="L-CYSTINE TRANSPORT SYSTEM PERMEASE PROTEIN TCYL"/>
    <property type="match status" value="1"/>
</dbReference>
<evidence type="ECO:0000256" key="2">
    <source>
        <dbReference type="ARBA" id="ARBA00010072"/>
    </source>
</evidence>
<name>A0A7Z0N7W1_9GAMM</name>
<dbReference type="AlphaFoldDB" id="A0A7Z0N7W1"/>
<comment type="caution">
    <text evidence="11">The sequence shown here is derived from an EMBL/GenBank/DDBJ whole genome shotgun (WGS) entry which is preliminary data.</text>
</comment>
<dbReference type="SUPFAM" id="SSF161098">
    <property type="entry name" value="MetI-like"/>
    <property type="match status" value="1"/>
</dbReference>
<dbReference type="Gene3D" id="1.10.3720.10">
    <property type="entry name" value="MetI-like"/>
    <property type="match status" value="1"/>
</dbReference>
<dbReference type="CDD" id="cd06261">
    <property type="entry name" value="TM_PBP2"/>
    <property type="match status" value="1"/>
</dbReference>
<proteinExistence type="inferred from homology"/>
<comment type="subcellular location">
    <subcellularLocation>
        <location evidence="1">Cell inner membrane</location>
        <topology evidence="1">Multi-pass membrane protein</topology>
    </subcellularLocation>
    <subcellularLocation>
        <location evidence="9">Cell membrane</location>
        <topology evidence="9">Multi-pass membrane protein</topology>
    </subcellularLocation>
</comment>
<keyword evidence="8 9" id="KW-0472">Membrane</keyword>
<evidence type="ECO:0000256" key="3">
    <source>
        <dbReference type="ARBA" id="ARBA00022448"/>
    </source>
</evidence>
<gene>
    <name evidence="11" type="ORF">HZU72_12730</name>
</gene>
<feature type="transmembrane region" description="Helical" evidence="9">
    <location>
        <begin position="195"/>
        <end position="213"/>
    </location>
</feature>
<evidence type="ECO:0000256" key="1">
    <source>
        <dbReference type="ARBA" id="ARBA00004429"/>
    </source>
</evidence>
<evidence type="ECO:0000256" key="8">
    <source>
        <dbReference type="ARBA" id="ARBA00023136"/>
    </source>
</evidence>
<feature type="transmembrane region" description="Helical" evidence="9">
    <location>
        <begin position="92"/>
        <end position="110"/>
    </location>
</feature>
<keyword evidence="7 9" id="KW-1133">Transmembrane helix</keyword>
<dbReference type="RefSeq" id="WP_180092553.1">
    <property type="nucleotide sequence ID" value="NZ_JACCGK010000010.1"/>
</dbReference>
<dbReference type="InterPro" id="IPR000515">
    <property type="entry name" value="MetI-like"/>
</dbReference>
<dbReference type="EMBL" id="JACCGK010000010">
    <property type="protein sequence ID" value="NYT73289.1"/>
    <property type="molecule type" value="Genomic_DNA"/>
</dbReference>
<evidence type="ECO:0000259" key="10">
    <source>
        <dbReference type="PROSITE" id="PS50928"/>
    </source>
</evidence>
<dbReference type="Proteomes" id="UP000520876">
    <property type="component" value="Unassembled WGS sequence"/>
</dbReference>
<keyword evidence="5 9" id="KW-0812">Transmembrane</keyword>
<keyword evidence="12" id="KW-1185">Reference proteome</keyword>
<evidence type="ECO:0000256" key="4">
    <source>
        <dbReference type="ARBA" id="ARBA00022475"/>
    </source>
</evidence>
<keyword evidence="3 9" id="KW-0813">Transport</keyword>
<evidence type="ECO:0000313" key="12">
    <source>
        <dbReference type="Proteomes" id="UP000520876"/>
    </source>
</evidence>
<comment type="similarity">
    <text evidence="2">Belongs to the binding-protein-dependent transport system permease family. HisMQ subfamily.</text>
</comment>
<dbReference type="InterPro" id="IPR035906">
    <property type="entry name" value="MetI-like_sf"/>
</dbReference>
<dbReference type="GO" id="GO:0015184">
    <property type="term" value="F:L-cystine transmembrane transporter activity"/>
    <property type="evidence" value="ECO:0007669"/>
    <property type="project" value="TreeGrafter"/>
</dbReference>
<evidence type="ECO:0000313" key="11">
    <source>
        <dbReference type="EMBL" id="NYT73289.1"/>
    </source>
</evidence>
<feature type="transmembrane region" description="Helical" evidence="9">
    <location>
        <begin position="20"/>
        <end position="44"/>
    </location>
</feature>
<feature type="domain" description="ABC transmembrane type-1" evidence="10">
    <location>
        <begin position="21"/>
        <end position="214"/>
    </location>
</feature>
<evidence type="ECO:0000256" key="9">
    <source>
        <dbReference type="RuleBase" id="RU363032"/>
    </source>
</evidence>
<sequence>MAFDSAVFWDALFSRSYLNGAFVALSLATLVQFFAIVIGFFLALGRESQKTVLRYFTSAYVWVFRAIPALLILILVWNVLPQLVPTLRSSWFTPYMGALVGLTLLEAALMTEIIRSSLRSVDKGQKLAGKAIGLTPRQIYWHVLIPQMIRVAIPPTGNQYINMIKMTSLASVISLQELLYVAQQNVSRTFSYMEYYSAAAVYYLVIVSVLMVIQARLEKKYMWTSRVAPGNFDVRNIKTWGINNG</sequence>
<keyword evidence="6" id="KW-0029">Amino-acid transport</keyword>
<accession>A0A7Z0N7W1</accession>
<dbReference type="Pfam" id="PF00528">
    <property type="entry name" value="BPD_transp_1"/>
    <property type="match status" value="1"/>
</dbReference>
<keyword evidence="4" id="KW-1003">Cell membrane</keyword>
<feature type="transmembrane region" description="Helical" evidence="9">
    <location>
        <begin position="56"/>
        <end position="80"/>
    </location>
</feature>
<dbReference type="InterPro" id="IPR010065">
    <property type="entry name" value="AA_ABC_transptr_permease_3TM"/>
</dbReference>
<reference evidence="11 12" key="1">
    <citation type="submission" date="2020-07" db="EMBL/GenBank/DDBJ databases">
        <title>Halomonas sp. QX-2 draft genome sequence.</title>
        <authorList>
            <person name="Qiu X."/>
        </authorList>
    </citation>
    <scope>NUCLEOTIDE SEQUENCE [LARGE SCALE GENOMIC DNA]</scope>
    <source>
        <strain evidence="11 12">QX-2</strain>
    </source>
</reference>
<organism evidence="11 12">
    <name type="scientific">Vreelandella sedimenti</name>
    <dbReference type="NCBI Taxonomy" id="2729618"/>
    <lineage>
        <taxon>Bacteria</taxon>
        <taxon>Pseudomonadati</taxon>
        <taxon>Pseudomonadota</taxon>
        <taxon>Gammaproteobacteria</taxon>
        <taxon>Oceanospirillales</taxon>
        <taxon>Halomonadaceae</taxon>
        <taxon>Vreelandella</taxon>
    </lineage>
</organism>
<evidence type="ECO:0000256" key="6">
    <source>
        <dbReference type="ARBA" id="ARBA00022970"/>
    </source>
</evidence>
<dbReference type="GO" id="GO:0043190">
    <property type="term" value="C:ATP-binding cassette (ABC) transporter complex"/>
    <property type="evidence" value="ECO:0007669"/>
    <property type="project" value="InterPro"/>
</dbReference>